<organism evidence="1 2">
    <name type="scientific">Aldrovandia affinis</name>
    <dbReference type="NCBI Taxonomy" id="143900"/>
    <lineage>
        <taxon>Eukaryota</taxon>
        <taxon>Metazoa</taxon>
        <taxon>Chordata</taxon>
        <taxon>Craniata</taxon>
        <taxon>Vertebrata</taxon>
        <taxon>Euteleostomi</taxon>
        <taxon>Actinopterygii</taxon>
        <taxon>Neopterygii</taxon>
        <taxon>Teleostei</taxon>
        <taxon>Notacanthiformes</taxon>
        <taxon>Halosauridae</taxon>
        <taxon>Aldrovandia</taxon>
    </lineage>
</organism>
<name>A0AAD7RMG9_9TELE</name>
<comment type="caution">
    <text evidence="1">The sequence shown here is derived from an EMBL/GenBank/DDBJ whole genome shotgun (WGS) entry which is preliminary data.</text>
</comment>
<evidence type="ECO:0000313" key="1">
    <source>
        <dbReference type="EMBL" id="KAJ8386778.1"/>
    </source>
</evidence>
<proteinExistence type="predicted"/>
<keyword evidence="2" id="KW-1185">Reference proteome</keyword>
<sequence>MSLASTHWFNSHSPPEMVVTPATVCPVMSLVLTHWYNSHSPPGMVVTPATVLPSHGDFHCLLRAWRC</sequence>
<dbReference type="Proteomes" id="UP001221898">
    <property type="component" value="Unassembled WGS sequence"/>
</dbReference>
<protein>
    <submittedName>
        <fullName evidence="1">Uncharacterized protein</fullName>
    </submittedName>
</protein>
<dbReference type="AlphaFoldDB" id="A0AAD7RMG9"/>
<gene>
    <name evidence="1" type="ORF">AAFF_G00167270</name>
</gene>
<evidence type="ECO:0000313" key="2">
    <source>
        <dbReference type="Proteomes" id="UP001221898"/>
    </source>
</evidence>
<accession>A0AAD7RMG9</accession>
<dbReference type="EMBL" id="JAINUG010000223">
    <property type="protein sequence ID" value="KAJ8386778.1"/>
    <property type="molecule type" value="Genomic_DNA"/>
</dbReference>
<reference evidence="1" key="1">
    <citation type="journal article" date="2023" name="Science">
        <title>Genome structures resolve the early diversification of teleost fishes.</title>
        <authorList>
            <person name="Parey E."/>
            <person name="Louis A."/>
            <person name="Montfort J."/>
            <person name="Bouchez O."/>
            <person name="Roques C."/>
            <person name="Iampietro C."/>
            <person name="Lluch J."/>
            <person name="Castinel A."/>
            <person name="Donnadieu C."/>
            <person name="Desvignes T."/>
            <person name="Floi Bucao C."/>
            <person name="Jouanno E."/>
            <person name="Wen M."/>
            <person name="Mejri S."/>
            <person name="Dirks R."/>
            <person name="Jansen H."/>
            <person name="Henkel C."/>
            <person name="Chen W.J."/>
            <person name="Zahm M."/>
            <person name="Cabau C."/>
            <person name="Klopp C."/>
            <person name="Thompson A.W."/>
            <person name="Robinson-Rechavi M."/>
            <person name="Braasch I."/>
            <person name="Lecointre G."/>
            <person name="Bobe J."/>
            <person name="Postlethwait J.H."/>
            <person name="Berthelot C."/>
            <person name="Roest Crollius H."/>
            <person name="Guiguen Y."/>
        </authorList>
    </citation>
    <scope>NUCLEOTIDE SEQUENCE</scope>
    <source>
        <strain evidence="1">NC1722</strain>
    </source>
</reference>